<comment type="caution">
    <text evidence="1">The sequence shown here is derived from an EMBL/GenBank/DDBJ whole genome shotgun (WGS) entry which is preliminary data.</text>
</comment>
<keyword evidence="2" id="KW-1185">Reference proteome</keyword>
<name>A0A409V8P8_9AGAR</name>
<proteinExistence type="predicted"/>
<dbReference type="Proteomes" id="UP000284842">
    <property type="component" value="Unassembled WGS sequence"/>
</dbReference>
<protein>
    <recommendedName>
        <fullName evidence="3">F-box domain-containing protein</fullName>
    </recommendedName>
</protein>
<accession>A0A409V8P8</accession>
<organism evidence="1 2">
    <name type="scientific">Panaeolus cyanescens</name>
    <dbReference type="NCBI Taxonomy" id="181874"/>
    <lineage>
        <taxon>Eukaryota</taxon>
        <taxon>Fungi</taxon>
        <taxon>Dikarya</taxon>
        <taxon>Basidiomycota</taxon>
        <taxon>Agaricomycotina</taxon>
        <taxon>Agaricomycetes</taxon>
        <taxon>Agaricomycetidae</taxon>
        <taxon>Agaricales</taxon>
        <taxon>Agaricineae</taxon>
        <taxon>Galeropsidaceae</taxon>
        <taxon>Panaeolus</taxon>
    </lineage>
</organism>
<evidence type="ECO:0000313" key="1">
    <source>
        <dbReference type="EMBL" id="PPQ62956.1"/>
    </source>
</evidence>
<dbReference type="AlphaFoldDB" id="A0A409V8P8"/>
<sequence>MPQPFRLYSLPPELVREILRLAATPTTDESSTGPHYDDAVSLARVSYTFRQLVMPHLLRSVTLKSDKSVNAFFRALNMQHQFQKNQNRLSFPYPRSIQRFWCSEFFEPLMNSIEHYDYRLLFDVFSQARQIGFHLNGIELLHETLASWTFNERMPPHFCKDLTIAGTDGIMRWNPLTAVSTGARFLEHITHLTILRPDADITFGRSSSSDDFRSLIPESARAIPFGFMRNLSHFAICLNAKEVDGFSILVIANPDDDLSGGEGIKRKLLGPDVSPDAGHQVVKVYQMTTEMNLPW</sequence>
<dbReference type="STRING" id="181874.A0A409V8P8"/>
<gene>
    <name evidence="1" type="ORF">CVT24_006196</name>
</gene>
<dbReference type="InParanoid" id="A0A409V8P8"/>
<dbReference type="EMBL" id="NHTK01006135">
    <property type="protein sequence ID" value="PPQ62956.1"/>
    <property type="molecule type" value="Genomic_DNA"/>
</dbReference>
<evidence type="ECO:0000313" key="2">
    <source>
        <dbReference type="Proteomes" id="UP000284842"/>
    </source>
</evidence>
<dbReference type="OrthoDB" id="2606310at2759"/>
<evidence type="ECO:0008006" key="3">
    <source>
        <dbReference type="Google" id="ProtNLM"/>
    </source>
</evidence>
<reference evidence="1 2" key="1">
    <citation type="journal article" date="2018" name="Evol. Lett.">
        <title>Horizontal gene cluster transfer increased hallucinogenic mushroom diversity.</title>
        <authorList>
            <person name="Reynolds H.T."/>
            <person name="Vijayakumar V."/>
            <person name="Gluck-Thaler E."/>
            <person name="Korotkin H.B."/>
            <person name="Matheny P.B."/>
            <person name="Slot J.C."/>
        </authorList>
    </citation>
    <scope>NUCLEOTIDE SEQUENCE [LARGE SCALE GENOMIC DNA]</scope>
    <source>
        <strain evidence="1 2">2629</strain>
    </source>
</reference>